<dbReference type="EMBL" id="CP072425">
    <property type="protein sequence ID" value="QTL34107.1"/>
    <property type="molecule type" value="Genomic_DNA"/>
</dbReference>
<dbReference type="RefSeq" id="WP_209051283.1">
    <property type="nucleotide sequence ID" value="NZ_CP072425.1"/>
</dbReference>
<dbReference type="Proteomes" id="UP000665025">
    <property type="component" value="Chromosome 1"/>
</dbReference>
<protein>
    <recommendedName>
        <fullName evidence="3">Tail fiber protein</fullName>
    </recommendedName>
</protein>
<evidence type="ECO:0000313" key="2">
    <source>
        <dbReference type="Proteomes" id="UP000665025"/>
    </source>
</evidence>
<organism evidence="1 2">
    <name type="scientific">Pseudoalteromonas viridis</name>
    <dbReference type="NCBI Taxonomy" id="339617"/>
    <lineage>
        <taxon>Bacteria</taxon>
        <taxon>Pseudomonadati</taxon>
        <taxon>Pseudomonadota</taxon>
        <taxon>Gammaproteobacteria</taxon>
        <taxon>Alteromonadales</taxon>
        <taxon>Pseudoalteromonadaceae</taxon>
        <taxon>Pseudoalteromonas</taxon>
    </lineage>
</organism>
<evidence type="ECO:0000313" key="1">
    <source>
        <dbReference type="EMBL" id="QTL34107.1"/>
    </source>
</evidence>
<accession>A0ABX7V328</accession>
<gene>
    <name evidence="1" type="ORF">J5X90_11025</name>
</gene>
<reference evidence="1 2" key="1">
    <citation type="submission" date="2021-03" db="EMBL/GenBank/DDBJ databases">
        <title>Complete Genome of Pseudoalteromonas viridis Strain BBR56, a new biocontrol bacterial candidate.</title>
        <authorList>
            <person name="Handayani D.P."/>
            <person name="Isnansetyo A."/>
            <person name="Istiqomah I."/>
            <person name="Jumina J."/>
        </authorList>
    </citation>
    <scope>NUCLEOTIDE SEQUENCE [LARGE SCALE GENOMIC DNA]</scope>
    <source>
        <strain evidence="1 2">BBR56</strain>
    </source>
</reference>
<evidence type="ECO:0008006" key="3">
    <source>
        <dbReference type="Google" id="ProtNLM"/>
    </source>
</evidence>
<sequence length="275" mass="29682">MSTDNTTELLTQVAVRANALCQSVEDHAGNINATVNAKKAEMDAAKQQAHQDIQNYIAGARAEQSHTLLSRNQQMEPLGSGAIKGFNTIGLTSFEVTKEATIYANPGANDTEHTDAGVAQNFRSNVYNGYVNGPFHILRIKWTRDPEKAARLDDNWSNGYHQGALTTACYLKVISGSVGGEMQPVTQFGDGWQLLACRQKANHQGGAFRAPHAKLLLSSLTGEALICLFGTVSGYANLEANAWGRFAEFARPSDIANLTSRVSNLETPNLETPTA</sequence>
<name>A0ABX7V328_9GAMM</name>
<keyword evidence="2" id="KW-1185">Reference proteome</keyword>
<proteinExistence type="predicted"/>